<evidence type="ECO:0000256" key="7">
    <source>
        <dbReference type="ARBA" id="ARBA00023136"/>
    </source>
</evidence>
<dbReference type="Gene3D" id="2.40.170.20">
    <property type="entry name" value="TonB-dependent receptor, beta-barrel domain"/>
    <property type="match status" value="1"/>
</dbReference>
<dbReference type="RefSeq" id="WP_261760138.1">
    <property type="nucleotide sequence ID" value="NZ_CP104562.2"/>
</dbReference>
<gene>
    <name evidence="16" type="ORF">N4261_10765</name>
</gene>
<dbReference type="Gene3D" id="2.170.130.10">
    <property type="entry name" value="TonB-dependent receptor, plug domain"/>
    <property type="match status" value="1"/>
</dbReference>
<evidence type="ECO:0000256" key="2">
    <source>
        <dbReference type="ARBA" id="ARBA00009810"/>
    </source>
</evidence>
<feature type="region of interest" description="Disordered" evidence="12">
    <location>
        <begin position="285"/>
        <end position="312"/>
    </location>
</feature>
<keyword evidence="7 10" id="KW-0472">Membrane</keyword>
<dbReference type="InterPro" id="IPR012910">
    <property type="entry name" value="Plug_dom"/>
</dbReference>
<sequence>MSKNQISASASLHVVASSVASSFAAAAPSASFSTRCVDTARSMSAAGVARRSRLAQAVALSLALGGASAWAQEAPAAGAASAEAPAAVDAATSAAAGSAGSDAKAGAAPKRKETLQAVVITGNPLGQRDLVAPVQTLSGDALTLKRGSSLGDTLEGLSGVGSTYFGPNSNRPTLRGLDGDRVRMLSNSGASVDASSLSFDHALPIDPLVLTRIEVLRGAAALQYGGNAIGGVVNAMDNRIPRLAQPGLNGAAEVRLGGASNERGGAVVLDGGTSQFAWHADAADRRADDQRVPRFESEDGSSTRVRNSDAHSRSGALGGSFLFSQGYAGVSVEDYHNDYGVTVEPDVRIQMQRQRLATAGEWRDVMPGLTRLQWQFASSRYKHQEVEGDGAVGTVFESDGKDGRIEAQHAALQTPWGPVQGVLGWQWEKSDFSALGEEALVPNTTTRNNALFLIEQFKAGPWSLQAGARSERVTVSSIGGDEDRFGAPTSRRFSPKSLSLSGAVELGSGFSLSSSVSSSERAPTFYELFANGVHVASGAYEVGDLNLGMEKAKAVDLGLHWKQGEAKWSVQVYQTRFSNYLALDATGRQIDEDGETFPEYAYTGVRARMHGVELEGHQPLPSVAGWDLSLGTTLDIVRGTNLDTHEALPRLAPVRGSVSLQAASGPWLLQAELRGALRQDRVPALDTPTAGYGILRLNVARHFDLAGLDAMWYLKLDNLANKLAYSASSVQTIRDLTPLPGRSLFAGMQVKF</sequence>
<feature type="chain" id="PRO_5045897208" evidence="13">
    <location>
        <begin position="27"/>
        <end position="752"/>
    </location>
</feature>
<evidence type="ECO:0000256" key="9">
    <source>
        <dbReference type="ARBA" id="ARBA00023237"/>
    </source>
</evidence>
<keyword evidence="3 10" id="KW-0813">Transport</keyword>
<evidence type="ECO:0000256" key="4">
    <source>
        <dbReference type="ARBA" id="ARBA00022452"/>
    </source>
</evidence>
<protein>
    <submittedName>
        <fullName evidence="16">TonB-dependent receptor</fullName>
    </submittedName>
</protein>
<dbReference type="Pfam" id="PF07715">
    <property type="entry name" value="Plug"/>
    <property type="match status" value="1"/>
</dbReference>
<keyword evidence="13" id="KW-0732">Signal</keyword>
<reference evidence="16" key="1">
    <citation type="submission" date="2022-10" db="EMBL/GenBank/DDBJ databases">
        <title>Characterization and whole genome sequencing of a new Roseateles species, isolated from fresh water.</title>
        <authorList>
            <person name="Guliayeva D.Y."/>
            <person name="Akhremchuk A.E."/>
            <person name="Sikolenko M.A."/>
            <person name="Valentovich L.N."/>
            <person name="Sidarenka A.V."/>
        </authorList>
    </citation>
    <scope>NUCLEOTIDE SEQUENCE</scope>
    <source>
        <strain evidence="16">BIM B-1768</strain>
    </source>
</reference>
<proteinExistence type="inferred from homology"/>
<keyword evidence="8 16" id="KW-0675">Receptor</keyword>
<dbReference type="SUPFAM" id="SSF56935">
    <property type="entry name" value="Porins"/>
    <property type="match status" value="1"/>
</dbReference>
<keyword evidence="6 11" id="KW-0798">TonB box</keyword>
<keyword evidence="17" id="KW-1185">Reference proteome</keyword>
<comment type="similarity">
    <text evidence="2 10 11">Belongs to the TonB-dependent receptor family.</text>
</comment>
<dbReference type="InterPro" id="IPR036942">
    <property type="entry name" value="Beta-barrel_TonB_sf"/>
</dbReference>
<evidence type="ECO:0000256" key="11">
    <source>
        <dbReference type="RuleBase" id="RU003357"/>
    </source>
</evidence>
<dbReference type="InterPro" id="IPR037066">
    <property type="entry name" value="Plug_dom_sf"/>
</dbReference>
<dbReference type="EMBL" id="CP104562">
    <property type="protein sequence ID" value="UXH80319.1"/>
    <property type="molecule type" value="Genomic_DNA"/>
</dbReference>
<comment type="subcellular location">
    <subcellularLocation>
        <location evidence="1 10">Cell outer membrane</location>
        <topology evidence="1 10">Multi-pass membrane protein</topology>
    </subcellularLocation>
</comment>
<dbReference type="InterPro" id="IPR039426">
    <property type="entry name" value="TonB-dep_rcpt-like"/>
</dbReference>
<organism evidence="16 17">
    <name type="scientific">Roseateles amylovorans</name>
    <dbReference type="NCBI Taxonomy" id="2978473"/>
    <lineage>
        <taxon>Bacteria</taxon>
        <taxon>Pseudomonadati</taxon>
        <taxon>Pseudomonadota</taxon>
        <taxon>Betaproteobacteria</taxon>
        <taxon>Burkholderiales</taxon>
        <taxon>Sphaerotilaceae</taxon>
        <taxon>Roseateles</taxon>
    </lineage>
</organism>
<keyword evidence="9 10" id="KW-0998">Cell outer membrane</keyword>
<evidence type="ECO:0000256" key="1">
    <source>
        <dbReference type="ARBA" id="ARBA00004571"/>
    </source>
</evidence>
<evidence type="ECO:0000256" key="8">
    <source>
        <dbReference type="ARBA" id="ARBA00023170"/>
    </source>
</evidence>
<dbReference type="InterPro" id="IPR000531">
    <property type="entry name" value="Beta-barrel_TonB"/>
</dbReference>
<keyword evidence="5 10" id="KW-0812">Transmembrane</keyword>
<evidence type="ECO:0000256" key="3">
    <source>
        <dbReference type="ARBA" id="ARBA00022448"/>
    </source>
</evidence>
<dbReference type="PANTHER" id="PTHR30069:SF40">
    <property type="entry name" value="TONB-DEPENDENT RECEPTOR NMB0964-RELATED"/>
    <property type="match status" value="1"/>
</dbReference>
<evidence type="ECO:0000313" key="17">
    <source>
        <dbReference type="Proteomes" id="UP001064933"/>
    </source>
</evidence>
<feature type="compositionally biased region" description="Basic and acidic residues" evidence="12">
    <location>
        <begin position="285"/>
        <end position="297"/>
    </location>
</feature>
<dbReference type="PROSITE" id="PS52016">
    <property type="entry name" value="TONB_DEPENDENT_REC_3"/>
    <property type="match status" value="1"/>
</dbReference>
<feature type="signal peptide" evidence="13">
    <location>
        <begin position="1"/>
        <end position="26"/>
    </location>
</feature>
<evidence type="ECO:0000313" key="16">
    <source>
        <dbReference type="EMBL" id="UXH80319.1"/>
    </source>
</evidence>
<dbReference type="Pfam" id="PF00593">
    <property type="entry name" value="TonB_dep_Rec_b-barrel"/>
    <property type="match status" value="1"/>
</dbReference>
<dbReference type="Proteomes" id="UP001064933">
    <property type="component" value="Chromosome"/>
</dbReference>
<evidence type="ECO:0000256" key="5">
    <source>
        <dbReference type="ARBA" id="ARBA00022692"/>
    </source>
</evidence>
<evidence type="ECO:0000256" key="6">
    <source>
        <dbReference type="ARBA" id="ARBA00023077"/>
    </source>
</evidence>
<name>A0ABY6B570_9BURK</name>
<feature type="domain" description="TonB-dependent receptor plug" evidence="15">
    <location>
        <begin position="127"/>
        <end position="232"/>
    </location>
</feature>
<evidence type="ECO:0000256" key="13">
    <source>
        <dbReference type="SAM" id="SignalP"/>
    </source>
</evidence>
<evidence type="ECO:0000256" key="12">
    <source>
        <dbReference type="SAM" id="MobiDB-lite"/>
    </source>
</evidence>
<feature type="domain" description="TonB-dependent receptor-like beta-barrel" evidence="14">
    <location>
        <begin position="321"/>
        <end position="718"/>
    </location>
</feature>
<evidence type="ECO:0000259" key="14">
    <source>
        <dbReference type="Pfam" id="PF00593"/>
    </source>
</evidence>
<evidence type="ECO:0000256" key="10">
    <source>
        <dbReference type="PROSITE-ProRule" id="PRU01360"/>
    </source>
</evidence>
<keyword evidence="4 10" id="KW-1134">Transmembrane beta strand</keyword>
<dbReference type="PANTHER" id="PTHR30069">
    <property type="entry name" value="TONB-DEPENDENT OUTER MEMBRANE RECEPTOR"/>
    <property type="match status" value="1"/>
</dbReference>
<accession>A0ABY6B570</accession>
<evidence type="ECO:0000259" key="15">
    <source>
        <dbReference type="Pfam" id="PF07715"/>
    </source>
</evidence>